<feature type="transmembrane region" description="Helical" evidence="1">
    <location>
        <begin position="220"/>
        <end position="241"/>
    </location>
</feature>
<keyword evidence="1" id="KW-0472">Membrane</keyword>
<protein>
    <recommendedName>
        <fullName evidence="4">Odorant receptor</fullName>
    </recommendedName>
</protein>
<feature type="transmembrane region" description="Helical" evidence="1">
    <location>
        <begin position="373"/>
        <end position="397"/>
    </location>
</feature>
<organism evidence="2 3">
    <name type="scientific">Plakobranchus ocellatus</name>
    <dbReference type="NCBI Taxonomy" id="259542"/>
    <lineage>
        <taxon>Eukaryota</taxon>
        <taxon>Metazoa</taxon>
        <taxon>Spiralia</taxon>
        <taxon>Lophotrochozoa</taxon>
        <taxon>Mollusca</taxon>
        <taxon>Gastropoda</taxon>
        <taxon>Heterobranchia</taxon>
        <taxon>Euthyneura</taxon>
        <taxon>Panpulmonata</taxon>
        <taxon>Sacoglossa</taxon>
        <taxon>Placobranchoidea</taxon>
        <taxon>Plakobranchidae</taxon>
        <taxon>Plakobranchus</taxon>
    </lineage>
</organism>
<keyword evidence="1" id="KW-1133">Transmembrane helix</keyword>
<name>A0AAV4AC80_9GAST</name>
<dbReference type="AlphaFoldDB" id="A0AAV4AC80"/>
<gene>
    <name evidence="2" type="ORF">PoB_003034400</name>
</gene>
<feature type="transmembrane region" description="Helical" evidence="1">
    <location>
        <begin position="125"/>
        <end position="150"/>
    </location>
</feature>
<feature type="transmembrane region" description="Helical" evidence="1">
    <location>
        <begin position="162"/>
        <end position="180"/>
    </location>
</feature>
<comment type="caution">
    <text evidence="2">The sequence shown here is derived from an EMBL/GenBank/DDBJ whole genome shotgun (WGS) entry which is preliminary data.</text>
</comment>
<evidence type="ECO:0000313" key="3">
    <source>
        <dbReference type="Proteomes" id="UP000735302"/>
    </source>
</evidence>
<feature type="transmembrane region" description="Helical" evidence="1">
    <location>
        <begin position="341"/>
        <end position="361"/>
    </location>
</feature>
<feature type="transmembrane region" description="Helical" evidence="1">
    <location>
        <begin position="273"/>
        <end position="294"/>
    </location>
</feature>
<keyword evidence="3" id="KW-1185">Reference proteome</keyword>
<keyword evidence="1" id="KW-0812">Transmembrane</keyword>
<reference evidence="2 3" key="1">
    <citation type="journal article" date="2021" name="Elife">
        <title>Chloroplast acquisition without the gene transfer in kleptoplastic sea slugs, Plakobranchus ocellatus.</title>
        <authorList>
            <person name="Maeda T."/>
            <person name="Takahashi S."/>
            <person name="Yoshida T."/>
            <person name="Shimamura S."/>
            <person name="Takaki Y."/>
            <person name="Nagai Y."/>
            <person name="Toyoda A."/>
            <person name="Suzuki Y."/>
            <person name="Arimoto A."/>
            <person name="Ishii H."/>
            <person name="Satoh N."/>
            <person name="Nishiyama T."/>
            <person name="Hasebe M."/>
            <person name="Maruyama T."/>
            <person name="Minagawa J."/>
            <person name="Obokata J."/>
            <person name="Shigenobu S."/>
        </authorList>
    </citation>
    <scope>NUCLEOTIDE SEQUENCE [LARGE SCALE GENOMIC DNA]</scope>
</reference>
<dbReference type="Proteomes" id="UP000735302">
    <property type="component" value="Unassembled WGS sequence"/>
</dbReference>
<dbReference type="EMBL" id="BLXT01003731">
    <property type="protein sequence ID" value="GFO03839.1"/>
    <property type="molecule type" value="Genomic_DNA"/>
</dbReference>
<evidence type="ECO:0000256" key="1">
    <source>
        <dbReference type="SAM" id="Phobius"/>
    </source>
</evidence>
<evidence type="ECO:0000313" key="2">
    <source>
        <dbReference type="EMBL" id="GFO03839.1"/>
    </source>
</evidence>
<accession>A0AAV4AC80</accession>
<sequence length="419" mass="47801">MYRLNKMAPTTRLRQQKDCNDACASIKTCLSSFLTWMKIFGLYHEILGDHDVKSDNMKAWSEITTNHPSVEPSLVAVKDQGDVDPREPRTYQSFRKNMFSFGSEPVTRLVQYLNMKLPKCHRLMWRFYSCLVNLFLLVTAVKIFLTILISDASIYTSTTYRILMIFYFSQASLIAGSPLLSSWRRNYFSLFFQQWVELSSDPSLKQLGLTPVNCRTSVKVITGVTVTTLLCVMVSFTYVGLFTESTMAVDLRVVVCYPLPVNGWCLLLLALEYMYSLPVTVLPLGFTVCVSFLITKHFRKLTEALRSKIAESNGRIPARLTDLRMCHLRMCKALKSLNRSLRLYLGIIIVFFAAISIFQLYNIVSISVTCTDFIYSIIPFFSFATSFLVTAISVCILHEAVSVSKCILHETVSIYKIYD</sequence>
<evidence type="ECO:0008006" key="4">
    <source>
        <dbReference type="Google" id="ProtNLM"/>
    </source>
</evidence>
<proteinExistence type="predicted"/>